<evidence type="ECO:0000256" key="4">
    <source>
        <dbReference type="ARBA" id="ARBA00023163"/>
    </source>
</evidence>
<evidence type="ECO:0000256" key="2">
    <source>
        <dbReference type="ARBA" id="ARBA00016807"/>
    </source>
</evidence>
<evidence type="ECO:0000313" key="8">
    <source>
        <dbReference type="Proteomes" id="UP001314205"/>
    </source>
</evidence>
<dbReference type="InterPro" id="IPR028002">
    <property type="entry name" value="Myb_DNA-bind_5"/>
</dbReference>
<dbReference type="PANTHER" id="PTHR21411:SF0">
    <property type="entry name" value="REGULATORY PROTEIN ZESTE"/>
    <property type="match status" value="1"/>
</dbReference>
<dbReference type="Proteomes" id="UP001314205">
    <property type="component" value="Unassembled WGS sequence"/>
</dbReference>
<dbReference type="AlphaFoldDB" id="A0AAV1M7F3"/>
<feature type="domain" description="Myb/SANT-like DNA-binding" evidence="6">
    <location>
        <begin position="8"/>
        <end position="81"/>
    </location>
</feature>
<dbReference type="EMBL" id="CAVLGL010000148">
    <property type="protein sequence ID" value="CAK1603613.1"/>
    <property type="molecule type" value="Genomic_DNA"/>
</dbReference>
<keyword evidence="4" id="KW-0804">Transcription</keyword>
<evidence type="ECO:0000313" key="7">
    <source>
        <dbReference type="EMBL" id="CAK1603613.1"/>
    </source>
</evidence>
<name>A0AAV1M7F3_9NEOP</name>
<evidence type="ECO:0000259" key="6">
    <source>
        <dbReference type="Pfam" id="PF13873"/>
    </source>
</evidence>
<accession>A0AAV1M7F3</accession>
<evidence type="ECO:0000256" key="5">
    <source>
        <dbReference type="ARBA" id="ARBA00025466"/>
    </source>
</evidence>
<comment type="subunit">
    <text evidence="1">Self-associates forming complexes of several hundred monomers.</text>
</comment>
<comment type="function">
    <text evidence="5">Involved in transvection phenomena (= synapsis-dependent gene expression), where the synaptic pairing of chromosomes carrying genes with which zeste interacts influences the expression of these genes. Zeste binds to DNA and stimulates transcription from a nearby promoter.</text>
</comment>
<dbReference type="PANTHER" id="PTHR21411">
    <property type="entry name" value="APONTIC"/>
    <property type="match status" value="1"/>
</dbReference>
<evidence type="ECO:0000256" key="3">
    <source>
        <dbReference type="ARBA" id="ARBA00023015"/>
    </source>
</evidence>
<proteinExistence type="predicted"/>
<organism evidence="7 8">
    <name type="scientific">Parnassius mnemosyne</name>
    <name type="common">clouded apollo</name>
    <dbReference type="NCBI Taxonomy" id="213953"/>
    <lineage>
        <taxon>Eukaryota</taxon>
        <taxon>Metazoa</taxon>
        <taxon>Ecdysozoa</taxon>
        <taxon>Arthropoda</taxon>
        <taxon>Hexapoda</taxon>
        <taxon>Insecta</taxon>
        <taxon>Pterygota</taxon>
        <taxon>Neoptera</taxon>
        <taxon>Endopterygota</taxon>
        <taxon>Lepidoptera</taxon>
        <taxon>Glossata</taxon>
        <taxon>Ditrysia</taxon>
        <taxon>Papilionoidea</taxon>
        <taxon>Papilionidae</taxon>
        <taxon>Parnassiinae</taxon>
        <taxon>Parnassini</taxon>
        <taxon>Parnassius</taxon>
        <taxon>Driopa</taxon>
    </lineage>
</organism>
<protein>
    <recommendedName>
        <fullName evidence="2">Regulatory protein zeste</fullName>
    </recommendedName>
</protein>
<comment type="caution">
    <text evidence="7">The sequence shown here is derived from an EMBL/GenBank/DDBJ whole genome shotgun (WGS) entry which is preliminary data.</text>
</comment>
<keyword evidence="3" id="KW-0805">Transcription regulation</keyword>
<dbReference type="Pfam" id="PF13873">
    <property type="entry name" value="Myb_DNA-bind_5"/>
    <property type="match status" value="1"/>
</dbReference>
<sequence>MAENKRKRCQNFTFDEKDKLVKLMNTFKNVILNKKTDGTTNQAKNEAWVNLCTRFNSTGTTARSKESLMRVWEKMKTDAKLYKALSKSSHNGTGGGPSCVKTDIILEQVSDLMGRACTGITDVQDSDADQITEASSLPILGDETMEILIFQNENCNTRNVENIENNDVGNNNDIAPTLSSPTSSQFIKSTPIWKRRRPIIKENKDKAEVVSTLCGGFKDLNSKKATVEDLKIKMLEEEIKFKRELYQLQLETARKELEIKTEVCNQLKGHTLNFQNVSGIPKNGSANN</sequence>
<gene>
    <name evidence="7" type="ORF">PARMNEM_LOCUS21949</name>
</gene>
<keyword evidence="8" id="KW-1185">Reference proteome</keyword>
<evidence type="ECO:0000256" key="1">
    <source>
        <dbReference type="ARBA" id="ARBA00011764"/>
    </source>
</evidence>
<reference evidence="7 8" key="1">
    <citation type="submission" date="2023-11" db="EMBL/GenBank/DDBJ databases">
        <authorList>
            <person name="Hedman E."/>
            <person name="Englund M."/>
            <person name="Stromberg M."/>
            <person name="Nyberg Akerstrom W."/>
            <person name="Nylinder S."/>
            <person name="Jareborg N."/>
            <person name="Kallberg Y."/>
            <person name="Kronander E."/>
        </authorList>
    </citation>
    <scope>NUCLEOTIDE SEQUENCE [LARGE SCALE GENOMIC DNA]</scope>
</reference>